<protein>
    <recommendedName>
        <fullName evidence="3">Response regulatory domain-containing protein</fullName>
    </recommendedName>
</protein>
<keyword evidence="2" id="KW-1185">Reference proteome</keyword>
<gene>
    <name evidence="1" type="ORF">VSX56_00380</name>
</gene>
<evidence type="ECO:0000313" key="2">
    <source>
        <dbReference type="Proteomes" id="UP001438953"/>
    </source>
</evidence>
<reference evidence="1 2" key="1">
    <citation type="submission" date="2024-06" db="EMBL/GenBank/DDBJ databases">
        <title>Thioclava kandeliae sp. nov. from a rhizosphere soil sample of Kandelia candel in a mangrove.</title>
        <authorList>
            <person name="Mu T."/>
        </authorList>
    </citation>
    <scope>NUCLEOTIDE SEQUENCE [LARGE SCALE GENOMIC DNA]</scope>
    <source>
        <strain evidence="1 2">CPCC 100088</strain>
    </source>
</reference>
<name>A0ABV1SBD5_9RHOB</name>
<proteinExistence type="predicted"/>
<sequence length="138" mass="15172">MISRNGSHISPSELGAKSAELADRRILVIEPSMELPHALRGVTGAAVTIARLATIDHALIERTAPDLVLSPLLSEAFDILDLAHVLLKHGYTGPLRAYCLPLPNADLIKQEVRQIWPERDFDIFEIPGLAPSPNMPRR</sequence>
<organism evidence="1 2">
    <name type="scientific">Thioclava kandeliae</name>
    <dbReference type="NCBI Taxonomy" id="3070818"/>
    <lineage>
        <taxon>Bacteria</taxon>
        <taxon>Pseudomonadati</taxon>
        <taxon>Pseudomonadota</taxon>
        <taxon>Alphaproteobacteria</taxon>
        <taxon>Rhodobacterales</taxon>
        <taxon>Paracoccaceae</taxon>
        <taxon>Thioclava</taxon>
    </lineage>
</organism>
<dbReference type="EMBL" id="JAYWLC010000001">
    <property type="protein sequence ID" value="MER5170215.1"/>
    <property type="molecule type" value="Genomic_DNA"/>
</dbReference>
<evidence type="ECO:0008006" key="3">
    <source>
        <dbReference type="Google" id="ProtNLM"/>
    </source>
</evidence>
<dbReference type="RefSeq" id="WP_339112493.1">
    <property type="nucleotide sequence ID" value="NZ_JAYWLC010000001.1"/>
</dbReference>
<evidence type="ECO:0000313" key="1">
    <source>
        <dbReference type="EMBL" id="MER5170215.1"/>
    </source>
</evidence>
<dbReference type="Proteomes" id="UP001438953">
    <property type="component" value="Unassembled WGS sequence"/>
</dbReference>
<comment type="caution">
    <text evidence="1">The sequence shown here is derived from an EMBL/GenBank/DDBJ whole genome shotgun (WGS) entry which is preliminary data.</text>
</comment>
<accession>A0ABV1SBD5</accession>